<proteinExistence type="predicted"/>
<name>A0A7G9Z1T2_9EURY</name>
<evidence type="ECO:0000313" key="2">
    <source>
        <dbReference type="EMBL" id="QNO54216.1"/>
    </source>
</evidence>
<protein>
    <submittedName>
        <fullName evidence="2">Uncharacterized protein</fullName>
    </submittedName>
</protein>
<sequence>MNATISSGISVTVSVASMPIKLRMTSGMIAIPTMRTTRPVTSVGNRARRRCIIRERRTSKEPAMAVMPKRRESPPVCAARSDAGRYEGPQTEGQRYPEPIPFFFNA</sequence>
<feature type="region of interest" description="Disordered" evidence="1">
    <location>
        <begin position="56"/>
        <end position="99"/>
    </location>
</feature>
<dbReference type="EMBL" id="MT631572">
    <property type="protein sequence ID" value="QNO54216.1"/>
    <property type="molecule type" value="Genomic_DNA"/>
</dbReference>
<gene>
    <name evidence="2" type="ORF">IEMLPNFH_00017</name>
</gene>
<evidence type="ECO:0000256" key="1">
    <source>
        <dbReference type="SAM" id="MobiDB-lite"/>
    </source>
</evidence>
<reference evidence="2" key="1">
    <citation type="submission" date="2020-06" db="EMBL/GenBank/DDBJ databases">
        <title>Unique genomic features of the anaerobic methanotrophic archaea.</title>
        <authorList>
            <person name="Chadwick G.L."/>
            <person name="Skennerton C.T."/>
            <person name="Laso-Perez R."/>
            <person name="Leu A.O."/>
            <person name="Speth D.R."/>
            <person name="Yu H."/>
            <person name="Morgan-Lang C."/>
            <person name="Hatzenpichler R."/>
            <person name="Goudeau D."/>
            <person name="Malmstrom R."/>
            <person name="Brazelton W.J."/>
            <person name="Woyke T."/>
            <person name="Hallam S.J."/>
            <person name="Tyson G.W."/>
            <person name="Wegener G."/>
            <person name="Boetius A."/>
            <person name="Orphan V."/>
        </authorList>
    </citation>
    <scope>NUCLEOTIDE SEQUENCE</scope>
</reference>
<accession>A0A7G9Z1T2</accession>
<dbReference type="AlphaFoldDB" id="A0A7G9Z1T2"/>
<organism evidence="2">
    <name type="scientific">Candidatus Methanophaga sp. ANME-1 ERB7</name>
    <dbReference type="NCBI Taxonomy" id="2759913"/>
    <lineage>
        <taxon>Archaea</taxon>
        <taxon>Methanobacteriati</taxon>
        <taxon>Methanobacteriota</taxon>
        <taxon>Stenosarchaea group</taxon>
        <taxon>Methanomicrobia</taxon>
        <taxon>Candidatus Methanophagales</taxon>
        <taxon>Candidatus Methanophagaceae</taxon>
        <taxon>Candidatus Methanophaga</taxon>
    </lineage>
</organism>